<dbReference type="AlphaFoldDB" id="A0A1B0BZ17"/>
<keyword evidence="3" id="KW-1185">Reference proteome</keyword>
<dbReference type="EMBL" id="JXJN01022942">
    <property type="status" value="NOT_ANNOTATED_CDS"/>
    <property type="molecule type" value="Genomic_DNA"/>
</dbReference>
<protein>
    <submittedName>
        <fullName evidence="2">Uncharacterized protein</fullName>
    </submittedName>
</protein>
<evidence type="ECO:0000313" key="2">
    <source>
        <dbReference type="EnsemblMetazoa" id="GPPI044742-PA"/>
    </source>
</evidence>
<reference evidence="2" key="2">
    <citation type="submission" date="2020-05" db="UniProtKB">
        <authorList>
            <consortium name="EnsemblMetazoa"/>
        </authorList>
    </citation>
    <scope>IDENTIFICATION</scope>
    <source>
        <strain evidence="2">IAEA</strain>
    </source>
</reference>
<reference evidence="3" key="1">
    <citation type="submission" date="2015-01" db="EMBL/GenBank/DDBJ databases">
        <authorList>
            <person name="Aksoy S."/>
            <person name="Warren W."/>
            <person name="Wilson R.K."/>
        </authorList>
    </citation>
    <scope>NUCLEOTIDE SEQUENCE [LARGE SCALE GENOMIC DNA]</scope>
    <source>
        <strain evidence="3">IAEA</strain>
    </source>
</reference>
<organism evidence="2 3">
    <name type="scientific">Glossina palpalis gambiensis</name>
    <dbReference type="NCBI Taxonomy" id="67801"/>
    <lineage>
        <taxon>Eukaryota</taxon>
        <taxon>Metazoa</taxon>
        <taxon>Ecdysozoa</taxon>
        <taxon>Arthropoda</taxon>
        <taxon>Hexapoda</taxon>
        <taxon>Insecta</taxon>
        <taxon>Pterygota</taxon>
        <taxon>Neoptera</taxon>
        <taxon>Endopterygota</taxon>
        <taxon>Diptera</taxon>
        <taxon>Brachycera</taxon>
        <taxon>Muscomorpha</taxon>
        <taxon>Hippoboscoidea</taxon>
        <taxon>Glossinidae</taxon>
        <taxon>Glossina</taxon>
    </lineage>
</organism>
<dbReference type="Proteomes" id="UP000092460">
    <property type="component" value="Unassembled WGS sequence"/>
</dbReference>
<name>A0A1B0BZ17_9MUSC</name>
<feature type="compositionally biased region" description="Polar residues" evidence="1">
    <location>
        <begin position="219"/>
        <end position="238"/>
    </location>
</feature>
<accession>A0A1B0BZ17</accession>
<evidence type="ECO:0000313" key="3">
    <source>
        <dbReference type="Proteomes" id="UP000092460"/>
    </source>
</evidence>
<feature type="region of interest" description="Disordered" evidence="1">
    <location>
        <begin position="219"/>
        <end position="252"/>
    </location>
</feature>
<evidence type="ECO:0000256" key="1">
    <source>
        <dbReference type="SAM" id="MobiDB-lite"/>
    </source>
</evidence>
<sequence>MLMYTVIRLHMRWLCGCLSFELDCDAFWDIDFICFGDSCLFADIWLIFDMGDFGSCSFRDTGLVADVEGLSSIILTLSLVSVSELSPPPPPRRLNSSSNAFTSSTSLSSISQRHDSIFSFKLIGGLRAVIVANLRSKESDGKVFFNKDDRDAYFPPFMCCWGFEGEVAGNSLGDSGLHLLLPGDSGASSITSLGEATRIAIPISSNRSKTLVLNKRTPQLISKPTPPGLTTESGSSMSKAAMFPIYENSRDD</sequence>
<dbReference type="VEuPathDB" id="VectorBase:GPPI044742"/>
<proteinExistence type="predicted"/>
<dbReference type="EnsemblMetazoa" id="GPPI044742-RA">
    <property type="protein sequence ID" value="GPPI044742-PA"/>
    <property type="gene ID" value="GPPI044742"/>
</dbReference>